<dbReference type="Gene3D" id="3.40.30.10">
    <property type="entry name" value="Glutaredoxin"/>
    <property type="match status" value="1"/>
</dbReference>
<dbReference type="AlphaFoldDB" id="A0AAV9XSH2"/>
<evidence type="ECO:0000256" key="2">
    <source>
        <dbReference type="SAM" id="Phobius"/>
    </source>
</evidence>
<gene>
    <name evidence="4" type="ORF">RS030_91548</name>
</gene>
<dbReference type="SUPFAM" id="SSF52833">
    <property type="entry name" value="Thioredoxin-like"/>
    <property type="match status" value="1"/>
</dbReference>
<keyword evidence="2" id="KW-0472">Membrane</keyword>
<proteinExistence type="predicted"/>
<dbReference type="CDD" id="cd02947">
    <property type="entry name" value="TRX_family"/>
    <property type="match status" value="1"/>
</dbReference>
<organism evidence="4 5">
    <name type="scientific">Cryptosporidium xiaoi</name>
    <dbReference type="NCBI Taxonomy" id="659607"/>
    <lineage>
        <taxon>Eukaryota</taxon>
        <taxon>Sar</taxon>
        <taxon>Alveolata</taxon>
        <taxon>Apicomplexa</taxon>
        <taxon>Conoidasida</taxon>
        <taxon>Coccidia</taxon>
        <taxon>Eucoccidiorida</taxon>
        <taxon>Eimeriorina</taxon>
        <taxon>Cryptosporidiidae</taxon>
        <taxon>Cryptosporidium</taxon>
    </lineage>
</organism>
<dbReference type="PROSITE" id="PS51352">
    <property type="entry name" value="THIOREDOXIN_2"/>
    <property type="match status" value="1"/>
</dbReference>
<comment type="caution">
    <text evidence="4">The sequence shown here is derived from an EMBL/GenBank/DDBJ whole genome shotgun (WGS) entry which is preliminary data.</text>
</comment>
<dbReference type="PRINTS" id="PR00421">
    <property type="entry name" value="THIOREDOXIN"/>
</dbReference>
<dbReference type="PROSITE" id="PS00194">
    <property type="entry name" value="THIOREDOXIN_1"/>
    <property type="match status" value="1"/>
</dbReference>
<protein>
    <submittedName>
        <fullName evidence="4">Thioredoxin domain containing</fullName>
    </submittedName>
</protein>
<keyword evidence="1" id="KW-1015">Disulfide bond</keyword>
<keyword evidence="5" id="KW-1185">Reference proteome</keyword>
<feature type="transmembrane region" description="Helical" evidence="2">
    <location>
        <begin position="12"/>
        <end position="31"/>
    </location>
</feature>
<keyword evidence="2" id="KW-0812">Transmembrane</keyword>
<dbReference type="InterPro" id="IPR017937">
    <property type="entry name" value="Thioredoxin_CS"/>
</dbReference>
<feature type="domain" description="Thioredoxin" evidence="3">
    <location>
        <begin position="74"/>
        <end position="190"/>
    </location>
</feature>
<evidence type="ECO:0000259" key="3">
    <source>
        <dbReference type="PROSITE" id="PS51352"/>
    </source>
</evidence>
<evidence type="ECO:0000313" key="4">
    <source>
        <dbReference type="EMBL" id="KAK6587567.1"/>
    </source>
</evidence>
<name>A0AAV9XSH2_9CRYT</name>
<dbReference type="PANTHER" id="PTHR46115">
    <property type="entry name" value="THIOREDOXIN-LIKE PROTEIN 1"/>
    <property type="match status" value="1"/>
</dbReference>
<sequence>MVICLGPFCIPIWNLLFLILGLLGPVYNFFFGNNSSRNQERISEEKGKIKTSSGDKSRNHNENLIRECIHNSEIYELSDENDWELCKKIGKDLNLPIVLDFYADWCGPCKRISPKYHQLCKKYKGIFLKANCDNLDKFSSEMGVTSLPTFYTWTLSSENECYSLLNTLKMADSDFLEKLLVNSNFSPIDD</sequence>
<dbReference type="InterPro" id="IPR036249">
    <property type="entry name" value="Thioredoxin-like_sf"/>
</dbReference>
<dbReference type="Proteomes" id="UP001311799">
    <property type="component" value="Unassembled WGS sequence"/>
</dbReference>
<evidence type="ECO:0000256" key="1">
    <source>
        <dbReference type="ARBA" id="ARBA00023157"/>
    </source>
</evidence>
<accession>A0AAV9XSH2</accession>
<dbReference type="EMBL" id="JAWDEY010000037">
    <property type="protein sequence ID" value="KAK6587567.1"/>
    <property type="molecule type" value="Genomic_DNA"/>
</dbReference>
<dbReference type="InterPro" id="IPR013766">
    <property type="entry name" value="Thioredoxin_domain"/>
</dbReference>
<reference evidence="4 5" key="1">
    <citation type="submission" date="2023-10" db="EMBL/GenBank/DDBJ databases">
        <title>Comparative genomics analysis reveals potential genetic determinants of host preference in Cryptosporidium xiaoi.</title>
        <authorList>
            <person name="Xiao L."/>
            <person name="Li J."/>
        </authorList>
    </citation>
    <scope>NUCLEOTIDE SEQUENCE [LARGE SCALE GENOMIC DNA]</scope>
    <source>
        <strain evidence="4 5">52996</strain>
    </source>
</reference>
<dbReference type="Pfam" id="PF00085">
    <property type="entry name" value="Thioredoxin"/>
    <property type="match status" value="1"/>
</dbReference>
<evidence type="ECO:0000313" key="5">
    <source>
        <dbReference type="Proteomes" id="UP001311799"/>
    </source>
</evidence>
<keyword evidence="2" id="KW-1133">Transmembrane helix</keyword>